<dbReference type="GO" id="GO:0009228">
    <property type="term" value="P:thiamine biosynthetic process"/>
    <property type="evidence" value="ECO:0007669"/>
    <property type="project" value="UniProtKB-KW"/>
</dbReference>
<evidence type="ECO:0000259" key="3">
    <source>
        <dbReference type="Pfam" id="PF02581"/>
    </source>
</evidence>
<dbReference type="Pfam" id="PF02581">
    <property type="entry name" value="TMP-TENI"/>
    <property type="match status" value="1"/>
</dbReference>
<dbReference type="OrthoDB" id="9812206at2"/>
<evidence type="ECO:0000313" key="4">
    <source>
        <dbReference type="EMBL" id="QFQ13465.1"/>
    </source>
</evidence>
<dbReference type="GO" id="GO:0005737">
    <property type="term" value="C:cytoplasm"/>
    <property type="evidence" value="ECO:0007669"/>
    <property type="project" value="TreeGrafter"/>
</dbReference>
<evidence type="ECO:0000313" key="5">
    <source>
        <dbReference type="Proteomes" id="UP000249375"/>
    </source>
</evidence>
<keyword evidence="2" id="KW-0784">Thiamine biosynthesis</keyword>
<accession>A0A5P8E8W4</accession>
<dbReference type="RefSeq" id="WP_111898858.1">
    <property type="nucleotide sequence ID" value="NZ_CP033459.1"/>
</dbReference>
<gene>
    <name evidence="4" type="ORF">C7Y71_010855</name>
</gene>
<sequence length="184" mass="20632">MNIQFRTNNLSDAKQALKNGCKWIRLNTAGIPDNDLRPLAEEMLKICRKNDATFIIDDSPELAREIGADGVHFNNGASVAKTRRAIGEQYLIGATLSTSEEICRAKKESVDYIDIGPREKFNTEELRNLIIRLYEADVMLPLSVYGNIVPDDIPTLSATGLRAITTSDLSFLKKDIWDIINRFS</sequence>
<evidence type="ECO:0000256" key="1">
    <source>
        <dbReference type="ARBA" id="ARBA00004948"/>
    </source>
</evidence>
<evidence type="ECO:0000256" key="2">
    <source>
        <dbReference type="ARBA" id="ARBA00022977"/>
    </source>
</evidence>
<dbReference type="AlphaFoldDB" id="A0A5P8E8W4"/>
<organism evidence="4 5">
    <name type="scientific">Pseudoprevotella muciniphila</name>
    <dbReference type="NCBI Taxonomy" id="2133944"/>
    <lineage>
        <taxon>Bacteria</taxon>
        <taxon>Pseudomonadati</taxon>
        <taxon>Bacteroidota</taxon>
        <taxon>Bacteroidia</taxon>
        <taxon>Bacteroidales</taxon>
        <taxon>Prevotellaceae</taxon>
        <taxon>Pseudoprevotella</taxon>
    </lineage>
</organism>
<dbReference type="PANTHER" id="PTHR20857">
    <property type="entry name" value="THIAMINE-PHOSPHATE PYROPHOSPHORYLASE"/>
    <property type="match status" value="1"/>
</dbReference>
<dbReference type="SUPFAM" id="SSF51391">
    <property type="entry name" value="Thiamin phosphate synthase"/>
    <property type="match status" value="1"/>
</dbReference>
<keyword evidence="5" id="KW-1185">Reference proteome</keyword>
<dbReference type="EMBL" id="CP033459">
    <property type="protein sequence ID" value="QFQ13465.1"/>
    <property type="molecule type" value="Genomic_DNA"/>
</dbReference>
<protein>
    <submittedName>
        <fullName evidence="4">Thiamine phosphate synthase</fullName>
    </submittedName>
</protein>
<dbReference type="InterPro" id="IPR022998">
    <property type="entry name" value="ThiamineP_synth_TenI"/>
</dbReference>
<comment type="pathway">
    <text evidence="1">Cofactor biosynthesis; thiamine diphosphate biosynthesis.</text>
</comment>
<dbReference type="KEGG" id="alq:C7Y71_010855"/>
<dbReference type="GO" id="GO:0004789">
    <property type="term" value="F:thiamine-phosphate diphosphorylase activity"/>
    <property type="evidence" value="ECO:0007669"/>
    <property type="project" value="TreeGrafter"/>
</dbReference>
<proteinExistence type="predicted"/>
<feature type="domain" description="Thiamine phosphate synthase/TenI" evidence="3">
    <location>
        <begin position="8"/>
        <end position="164"/>
    </location>
</feature>
<dbReference type="InterPro" id="IPR013785">
    <property type="entry name" value="Aldolase_TIM"/>
</dbReference>
<dbReference type="InterPro" id="IPR036206">
    <property type="entry name" value="ThiamineP_synth_sf"/>
</dbReference>
<dbReference type="Proteomes" id="UP000249375">
    <property type="component" value="Chromosome"/>
</dbReference>
<name>A0A5P8E8W4_9BACT</name>
<reference evidence="4 5" key="1">
    <citation type="submission" date="2018-11" db="EMBL/GenBank/DDBJ databases">
        <authorList>
            <person name="Na S.W."/>
            <person name="Baik M."/>
        </authorList>
    </citation>
    <scope>NUCLEOTIDE SEQUENCE [LARGE SCALE GENOMIC DNA]</scope>
    <source>
        <strain evidence="4 5">E39</strain>
    </source>
</reference>
<dbReference type="Gene3D" id="3.20.20.70">
    <property type="entry name" value="Aldolase class I"/>
    <property type="match status" value="1"/>
</dbReference>
<dbReference type="PANTHER" id="PTHR20857:SF15">
    <property type="entry name" value="THIAMINE-PHOSPHATE SYNTHASE"/>
    <property type="match status" value="1"/>
</dbReference>
<dbReference type="CDD" id="cd00564">
    <property type="entry name" value="TMP_TenI"/>
    <property type="match status" value="1"/>
</dbReference>